<dbReference type="InterPro" id="IPR001180">
    <property type="entry name" value="CNH_dom"/>
</dbReference>
<dbReference type="InterPro" id="IPR000547">
    <property type="entry name" value="Clathrin_H-chain/VPS_repeat"/>
</dbReference>
<feature type="compositionally biased region" description="Basic and acidic residues" evidence="5">
    <location>
        <begin position="1186"/>
        <end position="1200"/>
    </location>
</feature>
<comment type="similarity">
    <text evidence="3">Belongs to the VAM6/VPS39 family.</text>
</comment>
<evidence type="ECO:0000313" key="7">
    <source>
        <dbReference type="EMBL" id="EPQ27516.1"/>
    </source>
</evidence>
<dbReference type="PROSITE" id="PS50219">
    <property type="entry name" value="CNH"/>
    <property type="match status" value="1"/>
</dbReference>
<evidence type="ECO:0000256" key="2">
    <source>
        <dbReference type="ARBA" id="ARBA00023136"/>
    </source>
</evidence>
<dbReference type="RefSeq" id="XP_007880774.1">
    <property type="nucleotide sequence ID" value="XM_007882583.1"/>
</dbReference>
<dbReference type="EMBL" id="KE361639">
    <property type="protein sequence ID" value="EPQ27516.1"/>
    <property type="molecule type" value="Genomic_DNA"/>
</dbReference>
<dbReference type="GO" id="GO:0006886">
    <property type="term" value="P:intracellular protein transport"/>
    <property type="evidence" value="ECO:0007669"/>
    <property type="project" value="UniProtKB-UniRule"/>
</dbReference>
<dbReference type="GO" id="GO:0000329">
    <property type="term" value="C:fungal-type vacuole membrane"/>
    <property type="evidence" value="ECO:0007669"/>
    <property type="project" value="TreeGrafter"/>
</dbReference>
<feature type="region of interest" description="Disordered" evidence="5">
    <location>
        <begin position="336"/>
        <end position="368"/>
    </location>
</feature>
<feature type="domain" description="CNH" evidence="6">
    <location>
        <begin position="13"/>
        <end position="528"/>
    </location>
</feature>
<dbReference type="InterPro" id="IPR019453">
    <property type="entry name" value="VPS39/TGFA1_Znf"/>
</dbReference>
<accession>A0A061HAC8</accession>
<evidence type="ECO:0000259" key="6">
    <source>
        <dbReference type="PROSITE" id="PS50219"/>
    </source>
</evidence>
<feature type="compositionally biased region" description="Low complexity" evidence="5">
    <location>
        <begin position="1227"/>
        <end position="1242"/>
    </location>
</feature>
<dbReference type="Pfam" id="PF00780">
    <property type="entry name" value="CNH"/>
    <property type="match status" value="1"/>
</dbReference>
<dbReference type="OrthoDB" id="5325112at2759"/>
<feature type="region of interest" description="Disordered" evidence="5">
    <location>
        <begin position="722"/>
        <end position="795"/>
    </location>
</feature>
<gene>
    <name evidence="7" type="ORF">PFL1_05054</name>
</gene>
<feature type="region of interest" description="Disordered" evidence="5">
    <location>
        <begin position="193"/>
        <end position="219"/>
    </location>
</feature>
<dbReference type="KEGG" id="pfp:PFL1_05054"/>
<dbReference type="eggNOG" id="KOG2063">
    <property type="taxonomic scope" value="Eukaryota"/>
</dbReference>
<evidence type="ECO:0000256" key="3">
    <source>
        <dbReference type="ARBA" id="ARBA00038201"/>
    </source>
</evidence>
<dbReference type="GeneID" id="19319153"/>
<dbReference type="Pfam" id="PF10366">
    <property type="entry name" value="Vps39_1"/>
    <property type="match status" value="1"/>
</dbReference>
<feature type="region of interest" description="Disordered" evidence="5">
    <location>
        <begin position="1219"/>
        <end position="1243"/>
    </location>
</feature>
<feature type="compositionally biased region" description="Low complexity" evidence="5">
    <location>
        <begin position="1163"/>
        <end position="1175"/>
    </location>
</feature>
<dbReference type="PANTHER" id="PTHR12894">
    <property type="entry name" value="CNH DOMAIN CONTAINING"/>
    <property type="match status" value="1"/>
</dbReference>
<dbReference type="GO" id="GO:0034058">
    <property type="term" value="P:endosomal vesicle fusion"/>
    <property type="evidence" value="ECO:0007669"/>
    <property type="project" value="TreeGrafter"/>
</dbReference>
<sequence>MHTAFDCVPLLEGYRDRPEAILVHGAKLFLGSSTGNLSVYRIDATRNTTAETRDAKGQGRQRGDAGPGDSSFSNSSSIQPRSVSEPIQVSKGFSRRAIERLGVIKETNTLVSLSDGYVSLHDLSTLGPQMQLAQTKGALTFAIDTSIQKQLASRAPDYGPGPLGGMASIRGSRFAPGGAGTLGQAFRPGAALDAGSTVGGGSASRTRARLPDSPSRGWQSASLRGMDAIIKHKEEERRRAVEGARIGGAGGAGNATGDPNEGIMTLVSVLAVGSKRKVTLFRWVDGEFWDTREVPLAHTPRHLAFPTPTKLFMGYNASEFGVLSVPLASESTVAFTHPASQGPKNGASVRREVHAQPPPSSSSGPLVDLTAQGPDVWDVCDFDLPSTASETSGSSGQASSGVGGGLGAAFGGLGGYIGMAGKGKSTVVQMDGGEVLVMRDHAGIFFGADGKPTRRDGIEWPAAPDEVAYAKPYVFAVLPGGSVPSLKQSSAPNAAFPVLQVRSASTLIAVQTLCFPPLLSPTSPPGYSAPPSVRLLTTSASNKPPIYVVVSPTDRGAQERDGSTVWRLDMHGWSQQIDELLQKGEFEEALALLDSVDEVILEDKAERRALVQGLYGVYLFSQNRFDEAVEIFTELEMNPAKVLALYPPNVAGDLSRSRDEWLPIFGGPNVAKVADIEPPSAATTTGTSSLSSSPAGRSANAGIVQPTPRSKLSALLTGMRPQSIIGEPSAPPSPGRGSPAPAPSPSRDARGRSTLAGESDNADTASIRSVRTTRDSRQPQQRGKEPAAGTSAEDIRRKSLDALGRFLADRRRIFKPILESLPHLESKDHMTMSQIKHDSDWLLSLPNKPLGQLEKGELMAVAQTVDTALFKTFLETKPALVGPLCRVENWCEVEQVEGLLKERKKLSELIALYGGKEMHGKALNLLRQFSEDEDDDEEKVGPTIRYLQNLGPEFIETILDASHWVLERDPKLGMEIFMADTGKVASLPRSDVVADLERFDEDLCATYLEHIINVLDEGDPEFHDKLIRLYLRKANRLSSQRRHSEGGADGDEARQRQQQRSEVMAKLLAFLRRSSQYRPELILGRVPADDDDRDMFEARALLLGRMGQHEGALGIYVRKLKDLDRAEGYCRDVWSARKRLDEAERLRRATLGYLGRTPQEALQPRQPQTQTRQGGSRQATSTGGGDRGRERDMTDEQRRKADEGVFLTLLQVYLRPNGGGAGEGKTASAAAMTAQPSSSSSSEGHQLEAALSLIQRNASRIDLISALELLPPLVSLQSLESFVRLNLRDQTRRENEAKVIRQIQTMRDLQVDETLCRLQSRRVKVGEMRTCPRCHKRLGNAVVAVEPLSGAVLHYFCMLNNPDHAPGDRGGPEY</sequence>
<dbReference type="GO" id="GO:0012505">
    <property type="term" value="C:endomembrane system"/>
    <property type="evidence" value="ECO:0007669"/>
    <property type="project" value="UniProtKB-SubCell"/>
</dbReference>
<evidence type="ECO:0000313" key="8">
    <source>
        <dbReference type="Proteomes" id="UP000053664"/>
    </source>
</evidence>
<reference evidence="7 8" key="1">
    <citation type="journal article" date="2013" name="Plant Cell">
        <title>The transition from a phytopathogenic smut ancestor to an anamorphic biocontrol agent deciphered by comparative whole-genome analysis.</title>
        <authorList>
            <person name="Lefebvre F."/>
            <person name="Joly D.L."/>
            <person name="Labbe C."/>
            <person name="Teichmann B."/>
            <person name="Linning R."/>
            <person name="Belzile F."/>
            <person name="Bakkeren G."/>
            <person name="Belanger R.R."/>
        </authorList>
    </citation>
    <scope>NUCLEOTIDE SEQUENCE [LARGE SCALE GENOMIC DNA]</scope>
    <source>
        <strain evidence="7 8">PF-1</strain>
    </source>
</reference>
<feature type="compositionally biased region" description="Low complexity" evidence="5">
    <location>
        <begin position="679"/>
        <end position="699"/>
    </location>
</feature>
<dbReference type="Pfam" id="PF10367">
    <property type="entry name" value="zf-Vps39_C"/>
    <property type="match status" value="1"/>
</dbReference>
<dbReference type="InterPro" id="IPR032914">
    <property type="entry name" value="Vam6/VPS39/TRAP1"/>
</dbReference>
<dbReference type="InterPro" id="IPR019452">
    <property type="entry name" value="VPS39/TGF_beta_rcpt-assoc_1"/>
</dbReference>
<dbReference type="Proteomes" id="UP000053664">
    <property type="component" value="Unassembled WGS sequence"/>
</dbReference>
<feature type="repeat" description="CHCR" evidence="4">
    <location>
        <begin position="977"/>
        <end position="1163"/>
    </location>
</feature>
<feature type="compositionally biased region" description="Basic and acidic residues" evidence="5">
    <location>
        <begin position="51"/>
        <end position="63"/>
    </location>
</feature>
<organism evidence="7 8">
    <name type="scientific">Pseudozyma flocculosa PF-1</name>
    <dbReference type="NCBI Taxonomy" id="1277687"/>
    <lineage>
        <taxon>Eukaryota</taxon>
        <taxon>Fungi</taxon>
        <taxon>Dikarya</taxon>
        <taxon>Basidiomycota</taxon>
        <taxon>Ustilaginomycotina</taxon>
        <taxon>Ustilaginomycetes</taxon>
        <taxon>Ustilaginales</taxon>
        <taxon>Ustilaginaceae</taxon>
        <taxon>Pseudozyma</taxon>
    </lineage>
</organism>
<name>A0A061HAC8_9BASI</name>
<feature type="compositionally biased region" description="Pro residues" evidence="5">
    <location>
        <begin position="729"/>
        <end position="744"/>
    </location>
</feature>
<evidence type="ECO:0000256" key="5">
    <source>
        <dbReference type="SAM" id="MobiDB-lite"/>
    </source>
</evidence>
<feature type="region of interest" description="Disordered" evidence="5">
    <location>
        <begin position="49"/>
        <end position="87"/>
    </location>
</feature>
<dbReference type="HOGENOM" id="CLU_004190_2_0_1"/>
<keyword evidence="2" id="KW-0472">Membrane</keyword>
<dbReference type="GO" id="GO:0006914">
    <property type="term" value="P:autophagy"/>
    <property type="evidence" value="ECO:0007669"/>
    <property type="project" value="TreeGrafter"/>
</dbReference>
<dbReference type="PROSITE" id="PS50236">
    <property type="entry name" value="CHCR"/>
    <property type="match status" value="1"/>
</dbReference>
<feature type="compositionally biased region" description="Polar residues" evidence="5">
    <location>
        <begin position="78"/>
        <end position="87"/>
    </location>
</feature>
<proteinExistence type="inferred from homology"/>
<evidence type="ECO:0000256" key="4">
    <source>
        <dbReference type="PROSITE-ProRule" id="PRU01006"/>
    </source>
</evidence>
<protein>
    <recommendedName>
        <fullName evidence="6">CNH domain-containing protein</fullName>
    </recommendedName>
</protein>
<feature type="region of interest" description="Disordered" evidence="5">
    <location>
        <begin position="1151"/>
        <end position="1200"/>
    </location>
</feature>
<dbReference type="PANTHER" id="PTHR12894:SF49">
    <property type="entry name" value="VAM6_VPS39-LIKE PROTEIN"/>
    <property type="match status" value="1"/>
</dbReference>
<feature type="compositionally biased region" description="Basic and acidic residues" evidence="5">
    <location>
        <begin position="772"/>
        <end position="785"/>
    </location>
</feature>
<evidence type="ECO:0000256" key="1">
    <source>
        <dbReference type="ARBA" id="ARBA00004184"/>
    </source>
</evidence>
<feature type="region of interest" description="Disordered" evidence="5">
    <location>
        <begin position="679"/>
        <end position="708"/>
    </location>
</feature>
<comment type="subcellular location">
    <subcellularLocation>
        <location evidence="1">Endomembrane system</location>
        <topology evidence="1">Peripheral membrane protein</topology>
    </subcellularLocation>
</comment>